<keyword evidence="2" id="KW-1185">Reference proteome</keyword>
<reference evidence="1" key="1">
    <citation type="submission" date="2017-07" db="EMBL/GenBank/DDBJ databases">
        <title>Taro Niue Genome Assembly and Annotation.</title>
        <authorList>
            <person name="Atibalentja N."/>
            <person name="Keating K."/>
            <person name="Fields C.J."/>
        </authorList>
    </citation>
    <scope>NUCLEOTIDE SEQUENCE</scope>
    <source>
        <strain evidence="1">Niue_2</strain>
        <tissue evidence="1">Leaf</tissue>
    </source>
</reference>
<gene>
    <name evidence="1" type="ORF">Taro_056463</name>
</gene>
<sequence>MNSGAPPKTRPALFAQAYQTVFQCHPIGVRTSKYDTEETVKFKQGFTHEKVLKSKAGQYLSTDGYRQSLSLLALCVSVDSNNGSVDRSTQSRNLEFWKACACRQIWVGCRQVAVELPEMTSNPY</sequence>
<organism evidence="1 2">
    <name type="scientific">Colocasia esculenta</name>
    <name type="common">Wild taro</name>
    <name type="synonym">Arum esculentum</name>
    <dbReference type="NCBI Taxonomy" id="4460"/>
    <lineage>
        <taxon>Eukaryota</taxon>
        <taxon>Viridiplantae</taxon>
        <taxon>Streptophyta</taxon>
        <taxon>Embryophyta</taxon>
        <taxon>Tracheophyta</taxon>
        <taxon>Spermatophyta</taxon>
        <taxon>Magnoliopsida</taxon>
        <taxon>Liliopsida</taxon>
        <taxon>Araceae</taxon>
        <taxon>Aroideae</taxon>
        <taxon>Colocasieae</taxon>
        <taxon>Colocasia</taxon>
    </lineage>
</organism>
<dbReference type="Proteomes" id="UP000652761">
    <property type="component" value="Unassembled WGS sequence"/>
</dbReference>
<evidence type="ECO:0000313" key="2">
    <source>
        <dbReference type="Proteomes" id="UP000652761"/>
    </source>
</evidence>
<proteinExistence type="predicted"/>
<evidence type="ECO:0000313" key="1">
    <source>
        <dbReference type="EMBL" id="MQM23397.1"/>
    </source>
</evidence>
<comment type="caution">
    <text evidence="1">The sequence shown here is derived from an EMBL/GenBank/DDBJ whole genome shotgun (WGS) entry which is preliminary data.</text>
</comment>
<name>A0A843XXF4_COLES</name>
<dbReference type="AlphaFoldDB" id="A0A843XXF4"/>
<dbReference type="EMBL" id="NMUH01016204">
    <property type="protein sequence ID" value="MQM23397.1"/>
    <property type="molecule type" value="Genomic_DNA"/>
</dbReference>
<protein>
    <submittedName>
        <fullName evidence="1">Uncharacterized protein</fullName>
    </submittedName>
</protein>
<accession>A0A843XXF4</accession>